<feature type="transmembrane region" description="Helical" evidence="1">
    <location>
        <begin position="12"/>
        <end position="33"/>
    </location>
</feature>
<dbReference type="AlphaFoldDB" id="A0A3B0RT11"/>
<accession>A0A3B0RT11</accession>
<protein>
    <recommendedName>
        <fullName evidence="3">Integral membrane protein TerC</fullName>
    </recommendedName>
</protein>
<proteinExistence type="predicted"/>
<evidence type="ECO:0000256" key="1">
    <source>
        <dbReference type="SAM" id="Phobius"/>
    </source>
</evidence>
<keyword evidence="1" id="KW-0812">Transmembrane</keyword>
<dbReference type="EMBL" id="UOEH01000163">
    <property type="protein sequence ID" value="VAV95317.1"/>
    <property type="molecule type" value="Genomic_DNA"/>
</dbReference>
<sequence length="42" mass="4694">MEGLLALENWLTLLMLILLQAVLGFDNLLYISIEAGKTSEDK</sequence>
<keyword evidence="1" id="KW-1133">Transmembrane helix</keyword>
<reference evidence="2" key="1">
    <citation type="submission" date="2018-06" db="EMBL/GenBank/DDBJ databases">
        <authorList>
            <person name="Zhirakovskaya E."/>
        </authorList>
    </citation>
    <scope>NUCLEOTIDE SEQUENCE</scope>
</reference>
<evidence type="ECO:0000313" key="2">
    <source>
        <dbReference type="EMBL" id="VAV95317.1"/>
    </source>
</evidence>
<evidence type="ECO:0008006" key="3">
    <source>
        <dbReference type="Google" id="ProtNLM"/>
    </source>
</evidence>
<name>A0A3B0RT11_9ZZZZ</name>
<organism evidence="2">
    <name type="scientific">hydrothermal vent metagenome</name>
    <dbReference type="NCBI Taxonomy" id="652676"/>
    <lineage>
        <taxon>unclassified sequences</taxon>
        <taxon>metagenomes</taxon>
        <taxon>ecological metagenomes</taxon>
    </lineage>
</organism>
<feature type="non-terminal residue" evidence="2">
    <location>
        <position position="42"/>
    </location>
</feature>
<keyword evidence="1" id="KW-0472">Membrane</keyword>
<gene>
    <name evidence="2" type="ORF">MNBD_ALPHA05-1749</name>
</gene>